<proteinExistence type="predicted"/>
<dbReference type="Proteomes" id="UP001314205">
    <property type="component" value="Unassembled WGS sequence"/>
</dbReference>
<keyword evidence="1" id="KW-1133">Transmembrane helix</keyword>
<comment type="caution">
    <text evidence="2">The sequence shown here is derived from an EMBL/GenBank/DDBJ whole genome shotgun (WGS) entry which is preliminary data.</text>
</comment>
<dbReference type="EMBL" id="CAVLGL010000057">
    <property type="protein sequence ID" value="CAK1583767.1"/>
    <property type="molecule type" value="Genomic_DNA"/>
</dbReference>
<gene>
    <name evidence="2" type="ORF">PARMNEM_LOCUS5118</name>
</gene>
<reference evidence="2 3" key="1">
    <citation type="submission" date="2023-11" db="EMBL/GenBank/DDBJ databases">
        <authorList>
            <person name="Hedman E."/>
            <person name="Englund M."/>
            <person name="Stromberg M."/>
            <person name="Nyberg Akerstrom W."/>
            <person name="Nylinder S."/>
            <person name="Jareborg N."/>
            <person name="Kallberg Y."/>
            <person name="Kronander E."/>
        </authorList>
    </citation>
    <scope>NUCLEOTIDE SEQUENCE [LARGE SCALE GENOMIC DNA]</scope>
</reference>
<keyword evidence="3" id="KW-1185">Reference proteome</keyword>
<keyword evidence="1" id="KW-0472">Membrane</keyword>
<evidence type="ECO:0008006" key="4">
    <source>
        <dbReference type="Google" id="ProtNLM"/>
    </source>
</evidence>
<evidence type="ECO:0000256" key="1">
    <source>
        <dbReference type="SAM" id="Phobius"/>
    </source>
</evidence>
<feature type="transmembrane region" description="Helical" evidence="1">
    <location>
        <begin position="6"/>
        <end position="27"/>
    </location>
</feature>
<evidence type="ECO:0000313" key="2">
    <source>
        <dbReference type="EMBL" id="CAK1583767.1"/>
    </source>
</evidence>
<name>A0AAV1KNP8_9NEOP</name>
<accession>A0AAV1KNP8</accession>
<protein>
    <recommendedName>
        <fullName evidence="4">ZP domain-containing protein</fullName>
    </recommendedName>
</protein>
<evidence type="ECO:0000313" key="3">
    <source>
        <dbReference type="Proteomes" id="UP001314205"/>
    </source>
</evidence>
<organism evidence="2 3">
    <name type="scientific">Parnassius mnemosyne</name>
    <name type="common">clouded apollo</name>
    <dbReference type="NCBI Taxonomy" id="213953"/>
    <lineage>
        <taxon>Eukaryota</taxon>
        <taxon>Metazoa</taxon>
        <taxon>Ecdysozoa</taxon>
        <taxon>Arthropoda</taxon>
        <taxon>Hexapoda</taxon>
        <taxon>Insecta</taxon>
        <taxon>Pterygota</taxon>
        <taxon>Neoptera</taxon>
        <taxon>Endopterygota</taxon>
        <taxon>Lepidoptera</taxon>
        <taxon>Glossata</taxon>
        <taxon>Ditrysia</taxon>
        <taxon>Papilionoidea</taxon>
        <taxon>Papilionidae</taxon>
        <taxon>Parnassiinae</taxon>
        <taxon>Parnassini</taxon>
        <taxon>Parnassius</taxon>
        <taxon>Driopa</taxon>
    </lineage>
</organism>
<keyword evidence="1" id="KW-0812">Transmembrane</keyword>
<dbReference type="AlphaFoldDB" id="A0AAV1KNP8"/>
<sequence>MRLQHYTHIFLVFIIFFINQSNQLIFLREIKAYGFPYYKMIMSLGDCKDRTLFYERKVWPRIRANRIFDIYYKSGNPDYIVSRVELGLVVNDTGCQAYSEKGVGYQEFAATLFLPTNMATLFYTLTIFTCSPKIRTKEEENFKLLIFYDKPLNRSFNDSIID</sequence>